<dbReference type="InterPro" id="IPR036457">
    <property type="entry name" value="PPM-type-like_dom_sf"/>
</dbReference>
<feature type="compositionally biased region" description="Basic residues" evidence="6">
    <location>
        <begin position="107"/>
        <end position="116"/>
    </location>
</feature>
<feature type="compositionally biased region" description="Basic and acidic residues" evidence="6">
    <location>
        <begin position="329"/>
        <end position="351"/>
    </location>
</feature>
<evidence type="ECO:0000256" key="3">
    <source>
        <dbReference type="ARBA" id="ARBA00022801"/>
    </source>
</evidence>
<reference evidence="8 9" key="1">
    <citation type="submission" date="2013-02" db="EMBL/GenBank/DDBJ databases">
        <title>The Genome Annotation of Plasmodium falciparum CAMP/Malaysia.</title>
        <authorList>
            <consortium name="The Broad Institute Genome Sequencing Platform"/>
            <consortium name="The Broad Institute Genome Sequencing Center for Infectious Disease"/>
            <person name="Neafsey D."/>
            <person name="Hoffman S."/>
            <person name="Volkman S."/>
            <person name="Rosenthal P."/>
            <person name="Walker B."/>
            <person name="Young S.K."/>
            <person name="Zeng Q."/>
            <person name="Gargeya S."/>
            <person name="Fitzgerald M."/>
            <person name="Haas B."/>
            <person name="Abouelleil A."/>
            <person name="Allen A.W."/>
            <person name="Alvarado L."/>
            <person name="Arachchi H.M."/>
            <person name="Berlin A.M."/>
            <person name="Chapman S.B."/>
            <person name="Gainer-Dewar J."/>
            <person name="Goldberg J."/>
            <person name="Griggs A."/>
            <person name="Gujja S."/>
            <person name="Hansen M."/>
            <person name="Howarth C."/>
            <person name="Imamovic A."/>
            <person name="Ireland A."/>
            <person name="Larimer J."/>
            <person name="McCowan C."/>
            <person name="Murphy C."/>
            <person name="Pearson M."/>
            <person name="Poon T.W."/>
            <person name="Priest M."/>
            <person name="Roberts A."/>
            <person name="Saif S."/>
            <person name="Shea T."/>
            <person name="Sisk P."/>
            <person name="Sykes S."/>
            <person name="Wortman J."/>
            <person name="Nusbaum C."/>
            <person name="Birren B."/>
        </authorList>
    </citation>
    <scope>NUCLEOTIDE SEQUENCE [LARGE SCALE GENOMIC DNA]</scope>
    <source>
        <strain evidence="8 9">CAMP/Malaysia</strain>
    </source>
</reference>
<dbReference type="SMART" id="SM00332">
    <property type="entry name" value="PP2Cc"/>
    <property type="match status" value="1"/>
</dbReference>
<dbReference type="OrthoDB" id="10264738at2759"/>
<feature type="compositionally biased region" description="Basic and acidic residues" evidence="6">
    <location>
        <begin position="22"/>
        <end position="36"/>
    </location>
</feature>
<dbReference type="GO" id="GO:0046872">
    <property type="term" value="F:metal ion binding"/>
    <property type="evidence" value="ECO:0007669"/>
    <property type="project" value="UniProtKB-KW"/>
</dbReference>
<keyword evidence="3 5" id="KW-0378">Hydrolase</keyword>
<dbReference type="PROSITE" id="PS51746">
    <property type="entry name" value="PPM_2"/>
    <property type="match status" value="1"/>
</dbReference>
<accession>A0A024X8R1</accession>
<organism evidence="8 9">
    <name type="scientific">Plasmodium falciparum (isolate Camp / Malaysia)</name>
    <dbReference type="NCBI Taxonomy" id="5835"/>
    <lineage>
        <taxon>Eukaryota</taxon>
        <taxon>Sar</taxon>
        <taxon>Alveolata</taxon>
        <taxon>Apicomplexa</taxon>
        <taxon>Aconoidasida</taxon>
        <taxon>Haemosporida</taxon>
        <taxon>Plasmodiidae</taxon>
        <taxon>Plasmodium</taxon>
        <taxon>Plasmodium (Laverania)</taxon>
    </lineage>
</organism>
<feature type="region of interest" description="Disordered" evidence="6">
    <location>
        <begin position="84"/>
        <end position="121"/>
    </location>
</feature>
<evidence type="ECO:0000313" key="8">
    <source>
        <dbReference type="EMBL" id="ETW61897.1"/>
    </source>
</evidence>
<feature type="compositionally biased region" description="Acidic residues" evidence="6">
    <location>
        <begin position="312"/>
        <end position="328"/>
    </location>
</feature>
<feature type="domain" description="PPM-type phosphatase" evidence="7">
    <location>
        <begin position="151"/>
        <end position="562"/>
    </location>
</feature>
<keyword evidence="4 5" id="KW-0904">Protein phosphatase</keyword>
<comment type="subcellular location">
    <subcellularLocation>
        <location evidence="1">Membrane</location>
        <topology evidence="1">Peripheral membrane protein</topology>
    </subcellularLocation>
</comment>
<dbReference type="EMBL" id="KI927509">
    <property type="protein sequence ID" value="ETW61897.1"/>
    <property type="molecule type" value="Genomic_DNA"/>
</dbReference>
<gene>
    <name evidence="8" type="ORF">PFMC_02000</name>
</gene>
<dbReference type="InterPro" id="IPR015655">
    <property type="entry name" value="PP2C"/>
</dbReference>
<dbReference type="Gene3D" id="3.60.40.10">
    <property type="entry name" value="PPM-type phosphatase domain"/>
    <property type="match status" value="2"/>
</dbReference>
<evidence type="ECO:0000256" key="1">
    <source>
        <dbReference type="ARBA" id="ARBA00004170"/>
    </source>
</evidence>
<dbReference type="AlphaFoldDB" id="A0A024X8R1"/>
<dbReference type="OMA" id="LPYMIIR"/>
<dbReference type="Pfam" id="PF00481">
    <property type="entry name" value="PP2C"/>
    <property type="match status" value="1"/>
</dbReference>
<feature type="compositionally biased region" description="Basic residues" evidence="6">
    <location>
        <begin position="352"/>
        <end position="369"/>
    </location>
</feature>
<evidence type="ECO:0000313" key="9">
    <source>
        <dbReference type="Proteomes" id="UP000030694"/>
    </source>
</evidence>
<dbReference type="PROSITE" id="PS01032">
    <property type="entry name" value="PPM_1"/>
    <property type="match status" value="1"/>
</dbReference>
<evidence type="ECO:0000256" key="4">
    <source>
        <dbReference type="ARBA" id="ARBA00022912"/>
    </source>
</evidence>
<keyword evidence="2" id="KW-0479">Metal-binding</keyword>
<proteinExistence type="inferred from homology"/>
<comment type="similarity">
    <text evidence="5">Belongs to the PP2C family.</text>
</comment>
<dbReference type="InterPro" id="IPR000222">
    <property type="entry name" value="PP2C_BS"/>
</dbReference>
<feature type="region of interest" description="Disordered" evidence="6">
    <location>
        <begin position="1"/>
        <end position="56"/>
    </location>
</feature>
<reference evidence="8 9" key="2">
    <citation type="submission" date="2013-02" db="EMBL/GenBank/DDBJ databases">
        <title>The Genome Sequence of Plasmodium falciparum CAMP/Malaysia.</title>
        <authorList>
            <consortium name="The Broad Institute Genome Sequencing Platform"/>
            <consortium name="The Broad Institute Genome Sequencing Center for Infectious Disease"/>
            <person name="Neafsey D."/>
            <person name="Cheeseman I."/>
            <person name="Volkman S."/>
            <person name="Adams J."/>
            <person name="Walker B."/>
            <person name="Young S.K."/>
            <person name="Zeng Q."/>
            <person name="Gargeya S."/>
            <person name="Fitzgerald M."/>
            <person name="Haas B."/>
            <person name="Abouelleil A."/>
            <person name="Alvarado L."/>
            <person name="Arachchi H.M."/>
            <person name="Berlin A.M."/>
            <person name="Chapman S.B."/>
            <person name="Dewar J."/>
            <person name="Goldberg J."/>
            <person name="Griggs A."/>
            <person name="Gujja S."/>
            <person name="Hansen M."/>
            <person name="Howarth C."/>
            <person name="Imamovic A."/>
            <person name="Larimer J."/>
            <person name="McCowan C."/>
            <person name="Murphy C."/>
            <person name="Neiman D."/>
            <person name="Pearson M."/>
            <person name="Priest M."/>
            <person name="Roberts A."/>
            <person name="Saif S."/>
            <person name="Shea T."/>
            <person name="Sisk P."/>
            <person name="Sykes S."/>
            <person name="Wortman J."/>
            <person name="Nusbaum C."/>
            <person name="Birren B."/>
        </authorList>
    </citation>
    <scope>NUCLEOTIDE SEQUENCE [LARGE SCALE GENOMIC DNA]</scope>
    <source>
        <strain evidence="8 9">CAMP/Malaysia</strain>
    </source>
</reference>
<evidence type="ECO:0000256" key="6">
    <source>
        <dbReference type="SAM" id="MobiDB-lite"/>
    </source>
</evidence>
<dbReference type="PANTHER" id="PTHR47992">
    <property type="entry name" value="PROTEIN PHOSPHATASE"/>
    <property type="match status" value="1"/>
</dbReference>
<sequence>MHKKNIKNKNDDKSINKPISENNEKKRSHMDIVKEKKNTRRRLSISTKIDLPDDTEEIKRSIQELKHNEDKFKESSENLTTRRISENEVQEVVEGEENEEEEERRKKLDKKKRSLKNRSSVAGVRASHFQEDFEKKCVKIKGSVEKLHENGIGYVCRKGLKPESPNQDDFIIITMENLALYAIFDGHGPYGHDVSNYVQKELPYMIIKNENFLKNPKEVFTKAFLNIHENIERTTNAYLDSFTNKNSNNKLHLNSNFVINDQALESMQGYNNYTDSDTNSDDSYDYDDTIEDDEDDEEDDEEDESNDNKDDDHEEEEEEGESNSSIDDEFNKENKKTKKENDPDVKEEKSLTTRKKKQKKKKMKKRKKRKNKIFFDSTMSGTTATIIVHLFKEKKLYVAYVGDSRAVLGKRKNGSKQLSAVELTKDHKPNCAAEKKRILSSGGQVMKLEGDIPYRVFIKNKFYPGLAMSRAIGDTIGHQIGIIAEPDFIEVNINEDEDILVLICSDGVWEFISSEEAVNLIYEFGYNNVQDAVENLARESWDRWLNEEENIVDDITIQAIYLSEKSKYLK</sequence>
<dbReference type="FunFam" id="3.60.40.10:FF:000120">
    <property type="entry name" value="Protein phosphatase PPM5"/>
    <property type="match status" value="1"/>
</dbReference>
<evidence type="ECO:0000256" key="5">
    <source>
        <dbReference type="RuleBase" id="RU003465"/>
    </source>
</evidence>
<dbReference type="Proteomes" id="UP000030694">
    <property type="component" value="Unassembled WGS sequence"/>
</dbReference>
<protein>
    <recommendedName>
        <fullName evidence="7">PPM-type phosphatase domain-containing protein</fullName>
    </recommendedName>
</protein>
<dbReference type="InterPro" id="IPR001932">
    <property type="entry name" value="PPM-type_phosphatase-like_dom"/>
</dbReference>
<evidence type="ECO:0000259" key="7">
    <source>
        <dbReference type="PROSITE" id="PS51746"/>
    </source>
</evidence>
<dbReference type="CDD" id="cd00143">
    <property type="entry name" value="PP2Cc"/>
    <property type="match status" value="1"/>
</dbReference>
<evidence type="ECO:0000256" key="2">
    <source>
        <dbReference type="ARBA" id="ARBA00022723"/>
    </source>
</evidence>
<dbReference type="GO" id="GO:0004722">
    <property type="term" value="F:protein serine/threonine phosphatase activity"/>
    <property type="evidence" value="ECO:0007669"/>
    <property type="project" value="InterPro"/>
</dbReference>
<dbReference type="GO" id="GO:0016020">
    <property type="term" value="C:membrane"/>
    <property type="evidence" value="ECO:0007669"/>
    <property type="project" value="UniProtKB-SubCell"/>
</dbReference>
<name>A0A024X8R1_PLAFC</name>
<feature type="compositionally biased region" description="Acidic residues" evidence="6">
    <location>
        <begin position="278"/>
        <end position="305"/>
    </location>
</feature>
<dbReference type="SUPFAM" id="SSF81606">
    <property type="entry name" value="PP2C-like"/>
    <property type="match status" value="1"/>
</dbReference>
<feature type="compositionally biased region" description="Acidic residues" evidence="6">
    <location>
        <begin position="88"/>
        <end position="102"/>
    </location>
</feature>
<feature type="region of interest" description="Disordered" evidence="6">
    <location>
        <begin position="269"/>
        <end position="369"/>
    </location>
</feature>